<accession>A0A7W8XKZ3</accession>
<organism evidence="1 2">
    <name type="scientific">Rhizobium lentis</name>
    <dbReference type="NCBI Taxonomy" id="1138194"/>
    <lineage>
        <taxon>Bacteria</taxon>
        <taxon>Pseudomonadati</taxon>
        <taxon>Pseudomonadota</taxon>
        <taxon>Alphaproteobacteria</taxon>
        <taxon>Hyphomicrobiales</taxon>
        <taxon>Rhizobiaceae</taxon>
        <taxon>Rhizobium/Agrobacterium group</taxon>
        <taxon>Rhizobium</taxon>
    </lineage>
</organism>
<protein>
    <submittedName>
        <fullName evidence="1">Uncharacterized protein</fullName>
    </submittedName>
</protein>
<evidence type="ECO:0000313" key="1">
    <source>
        <dbReference type="EMBL" id="MBB5564746.1"/>
    </source>
</evidence>
<dbReference type="Proteomes" id="UP000528824">
    <property type="component" value="Unassembled WGS sequence"/>
</dbReference>
<name>A0A7W8XKZ3_9HYPH</name>
<sequence length="43" mass="4387">MSVIAKKVGFTAGHFQAILQTGSVNAVLSVRVPARSGLISGFA</sequence>
<evidence type="ECO:0000313" key="2">
    <source>
        <dbReference type="Proteomes" id="UP000528824"/>
    </source>
</evidence>
<comment type="caution">
    <text evidence="1">The sequence shown here is derived from an EMBL/GenBank/DDBJ whole genome shotgun (WGS) entry which is preliminary data.</text>
</comment>
<keyword evidence="2" id="KW-1185">Reference proteome</keyword>
<dbReference type="EMBL" id="JACHBC010000030">
    <property type="protein sequence ID" value="MBB5564746.1"/>
    <property type="molecule type" value="Genomic_DNA"/>
</dbReference>
<reference evidence="1 2" key="1">
    <citation type="submission" date="2020-08" db="EMBL/GenBank/DDBJ databases">
        <title>Genomic Encyclopedia of Type Strains, Phase IV (KMG-V): Genome sequencing to study the core and pangenomes of soil and plant-associated prokaryotes.</title>
        <authorList>
            <person name="Whitman W."/>
        </authorList>
    </citation>
    <scope>NUCLEOTIDE SEQUENCE [LARGE SCALE GENOMIC DNA]</scope>
    <source>
        <strain evidence="1 2">SEMIA 4034</strain>
    </source>
</reference>
<proteinExistence type="predicted"/>
<dbReference type="AlphaFoldDB" id="A0A7W8XKZ3"/>
<gene>
    <name evidence="1" type="ORF">GGI59_006455</name>
</gene>